<evidence type="ECO:0000313" key="10">
    <source>
        <dbReference type="Proteomes" id="UP000076643"/>
    </source>
</evidence>
<reference evidence="9 10" key="1">
    <citation type="submission" date="2013-07" db="EMBL/GenBank/DDBJ databases">
        <title>Comparative Genomic and Metabolomic Analysis of Twelve Strains of Pseudoalteromonas luteoviolacea.</title>
        <authorList>
            <person name="Vynne N.G."/>
            <person name="Mansson M."/>
            <person name="Gram L."/>
        </authorList>
    </citation>
    <scope>NUCLEOTIDE SEQUENCE [LARGE SCALE GENOMIC DNA]</scope>
    <source>
        <strain evidence="9 10">DSM 6061</strain>
    </source>
</reference>
<comment type="cofactor">
    <cofactor evidence="1">
        <name>pyridoxal 5'-phosphate</name>
        <dbReference type="ChEBI" id="CHEBI:597326"/>
    </cofactor>
</comment>
<dbReference type="SUPFAM" id="SSF53686">
    <property type="entry name" value="Tryptophan synthase beta subunit-like PLP-dependent enzymes"/>
    <property type="match status" value="1"/>
</dbReference>
<comment type="caution">
    <text evidence="9">The sequence shown here is derived from an EMBL/GenBank/DDBJ whole genome shotgun (WGS) entry which is preliminary data.</text>
</comment>
<sequence length="328" mass="36079">MNNKGPFIVTSPEELVMRDVFIEMPDMCQGRVMLKYEGFNAAGSIKMKSALSIIDQMEASGELKPGCEIIESSSGNLGVALSIICAARGYKFTCVTDPASTENARYAIRATGANLIIVEERDENGGYLMTRLKTIAEMCEQNPNLIWTNQYANQANCFAHYSATGPEILEAFPEVDWLFIGAGTTGTLMGCTRFFKEHSPNTKIVAVDTEGSITFGGDTGKRYIPGLGTSRVPPICDHDEVEQVQMIAEIMTVKECRYWASKGYMFGGSTGTVLAAIREYADQIGADDTVVCISPDGGEKYLNTIYNPNWVEKNLTNLTRTPQRKFNR</sequence>
<dbReference type="PATRIC" id="fig|1365250.3.peg.1523"/>
<keyword evidence="5" id="KW-0808">Transferase</keyword>
<name>A0A162A0A2_9GAMM</name>
<comment type="subunit">
    <text evidence="3">Homodimer.</text>
</comment>
<keyword evidence="10" id="KW-1185">Reference proteome</keyword>
<dbReference type="InterPro" id="IPR036052">
    <property type="entry name" value="TrpB-like_PALP_sf"/>
</dbReference>
<dbReference type="InterPro" id="IPR001926">
    <property type="entry name" value="TrpB-like_PALP"/>
</dbReference>
<dbReference type="NCBIfam" id="TIGR03945">
    <property type="entry name" value="PLP_SbnA_fam"/>
    <property type="match status" value="1"/>
</dbReference>
<evidence type="ECO:0000256" key="5">
    <source>
        <dbReference type="ARBA" id="ARBA00022679"/>
    </source>
</evidence>
<dbReference type="Gene3D" id="3.40.50.1100">
    <property type="match status" value="2"/>
</dbReference>
<feature type="domain" description="Tryptophan synthase beta chain-like PALP" evidence="8">
    <location>
        <begin position="28"/>
        <end position="296"/>
    </location>
</feature>
<evidence type="ECO:0000256" key="6">
    <source>
        <dbReference type="ARBA" id="ARBA00022898"/>
    </source>
</evidence>
<dbReference type="EC" id="2.5.1.47" evidence="4"/>
<dbReference type="InterPro" id="IPR023927">
    <property type="entry name" value="SbnA"/>
</dbReference>
<evidence type="ECO:0000256" key="7">
    <source>
        <dbReference type="ARBA" id="ARBA00047931"/>
    </source>
</evidence>
<organism evidence="9 10">
    <name type="scientific">Pseudoalteromonas luteoviolacea DSM 6061</name>
    <dbReference type="NCBI Taxonomy" id="1365250"/>
    <lineage>
        <taxon>Bacteria</taxon>
        <taxon>Pseudomonadati</taxon>
        <taxon>Pseudomonadota</taxon>
        <taxon>Gammaproteobacteria</taxon>
        <taxon>Alteromonadales</taxon>
        <taxon>Pseudoalteromonadaceae</taxon>
        <taxon>Pseudoalteromonas</taxon>
    </lineage>
</organism>
<dbReference type="AlphaFoldDB" id="A0A162A0A2"/>
<evidence type="ECO:0000259" key="8">
    <source>
        <dbReference type="Pfam" id="PF00291"/>
    </source>
</evidence>
<keyword evidence="6" id="KW-0663">Pyridoxal phosphate</keyword>
<dbReference type="InterPro" id="IPR050214">
    <property type="entry name" value="Cys_Synth/Cystath_Beta-Synth"/>
</dbReference>
<comment type="catalytic activity">
    <reaction evidence="7">
        <text>O-acetyl-L-serine + hydrogen sulfide = L-cysteine + acetate</text>
        <dbReference type="Rhea" id="RHEA:14829"/>
        <dbReference type="ChEBI" id="CHEBI:29919"/>
        <dbReference type="ChEBI" id="CHEBI:30089"/>
        <dbReference type="ChEBI" id="CHEBI:35235"/>
        <dbReference type="ChEBI" id="CHEBI:58340"/>
        <dbReference type="EC" id="2.5.1.47"/>
    </reaction>
</comment>
<comment type="pathway">
    <text evidence="2">Amino-acid biosynthesis; L-cysteine biosynthesis; L-cysteine from L-serine: step 2/2.</text>
</comment>
<accession>A0A162A0A2</accession>
<dbReference type="EMBL" id="AUYB01000094">
    <property type="protein sequence ID" value="KZN40566.1"/>
    <property type="molecule type" value="Genomic_DNA"/>
</dbReference>
<evidence type="ECO:0000256" key="4">
    <source>
        <dbReference type="ARBA" id="ARBA00012681"/>
    </source>
</evidence>
<evidence type="ECO:0000313" key="9">
    <source>
        <dbReference type="EMBL" id="KZN40566.1"/>
    </source>
</evidence>
<dbReference type="Proteomes" id="UP000076643">
    <property type="component" value="Unassembled WGS sequence"/>
</dbReference>
<dbReference type="PANTHER" id="PTHR10314">
    <property type="entry name" value="CYSTATHIONINE BETA-SYNTHASE"/>
    <property type="match status" value="1"/>
</dbReference>
<evidence type="ECO:0000256" key="1">
    <source>
        <dbReference type="ARBA" id="ARBA00001933"/>
    </source>
</evidence>
<evidence type="ECO:0000256" key="3">
    <source>
        <dbReference type="ARBA" id="ARBA00011738"/>
    </source>
</evidence>
<proteinExistence type="predicted"/>
<dbReference type="GO" id="GO:0004124">
    <property type="term" value="F:cysteine synthase activity"/>
    <property type="evidence" value="ECO:0007669"/>
    <property type="project" value="UniProtKB-EC"/>
</dbReference>
<protein>
    <recommendedName>
        <fullName evidence="4">cysteine synthase</fullName>
        <ecNumber evidence="4">2.5.1.47</ecNumber>
    </recommendedName>
</protein>
<dbReference type="CDD" id="cd01561">
    <property type="entry name" value="CBS_like"/>
    <property type="match status" value="1"/>
</dbReference>
<gene>
    <name evidence="9" type="ORF">N475_11480</name>
</gene>
<dbReference type="Pfam" id="PF00291">
    <property type="entry name" value="PALP"/>
    <property type="match status" value="1"/>
</dbReference>
<evidence type="ECO:0000256" key="2">
    <source>
        <dbReference type="ARBA" id="ARBA00004962"/>
    </source>
</evidence>